<accession>A0AAD6PXQ6</accession>
<dbReference type="Gene3D" id="1.20.1250.20">
    <property type="entry name" value="MFS general substrate transporter like domains"/>
    <property type="match status" value="1"/>
</dbReference>
<dbReference type="AlphaFoldDB" id="A0AAD6PXQ6"/>
<organism evidence="2 3">
    <name type="scientific">Populus alba x Populus x berolinensis</name>
    <dbReference type="NCBI Taxonomy" id="444605"/>
    <lineage>
        <taxon>Eukaryota</taxon>
        <taxon>Viridiplantae</taxon>
        <taxon>Streptophyta</taxon>
        <taxon>Embryophyta</taxon>
        <taxon>Tracheophyta</taxon>
        <taxon>Spermatophyta</taxon>
        <taxon>Magnoliopsida</taxon>
        <taxon>eudicotyledons</taxon>
        <taxon>Gunneridae</taxon>
        <taxon>Pentapetalae</taxon>
        <taxon>rosids</taxon>
        <taxon>fabids</taxon>
        <taxon>Malpighiales</taxon>
        <taxon>Salicaceae</taxon>
        <taxon>Saliceae</taxon>
        <taxon>Populus</taxon>
    </lineage>
</organism>
<feature type="transmembrane region" description="Helical" evidence="1">
    <location>
        <begin position="24"/>
        <end position="45"/>
    </location>
</feature>
<dbReference type="Proteomes" id="UP001164929">
    <property type="component" value="Chromosome 14"/>
</dbReference>
<sequence>MGRIGGMICPLVAVSLVQGCHQTAALTLFLCIIFVAGCCVLLFPFETKGLELTDSISSTKNEKPKAVL</sequence>
<proteinExistence type="predicted"/>
<evidence type="ECO:0000256" key="1">
    <source>
        <dbReference type="SAM" id="Phobius"/>
    </source>
</evidence>
<dbReference type="InterPro" id="IPR036259">
    <property type="entry name" value="MFS_trans_sf"/>
</dbReference>
<comment type="caution">
    <text evidence="2">The sequence shown here is derived from an EMBL/GenBank/DDBJ whole genome shotgun (WGS) entry which is preliminary data.</text>
</comment>
<keyword evidence="1" id="KW-0812">Transmembrane</keyword>
<dbReference type="SUPFAM" id="SSF103473">
    <property type="entry name" value="MFS general substrate transporter"/>
    <property type="match status" value="1"/>
</dbReference>
<name>A0AAD6PXQ6_9ROSI</name>
<dbReference type="PROSITE" id="PS51257">
    <property type="entry name" value="PROKAR_LIPOPROTEIN"/>
    <property type="match status" value="1"/>
</dbReference>
<dbReference type="EMBL" id="JAQIZT010000014">
    <property type="protein sequence ID" value="KAJ6971406.1"/>
    <property type="molecule type" value="Genomic_DNA"/>
</dbReference>
<keyword evidence="1" id="KW-0472">Membrane</keyword>
<keyword evidence="3" id="KW-1185">Reference proteome</keyword>
<reference evidence="2" key="1">
    <citation type="journal article" date="2023" name="Mol. Ecol. Resour.">
        <title>Chromosome-level genome assembly of a triploid poplar Populus alba 'Berolinensis'.</title>
        <authorList>
            <person name="Chen S."/>
            <person name="Yu Y."/>
            <person name="Wang X."/>
            <person name="Wang S."/>
            <person name="Zhang T."/>
            <person name="Zhou Y."/>
            <person name="He R."/>
            <person name="Meng N."/>
            <person name="Wang Y."/>
            <person name="Liu W."/>
            <person name="Liu Z."/>
            <person name="Liu J."/>
            <person name="Guo Q."/>
            <person name="Huang H."/>
            <person name="Sederoff R.R."/>
            <person name="Wang G."/>
            <person name="Qu G."/>
            <person name="Chen S."/>
        </authorList>
    </citation>
    <scope>NUCLEOTIDE SEQUENCE</scope>
    <source>
        <strain evidence="2">SC-2020</strain>
    </source>
</reference>
<gene>
    <name evidence="2" type="ORF">NC653_032041</name>
</gene>
<evidence type="ECO:0000313" key="2">
    <source>
        <dbReference type="EMBL" id="KAJ6971406.1"/>
    </source>
</evidence>
<evidence type="ECO:0000313" key="3">
    <source>
        <dbReference type="Proteomes" id="UP001164929"/>
    </source>
</evidence>
<protein>
    <submittedName>
        <fullName evidence="2">Uncharacterized protein</fullName>
    </submittedName>
</protein>
<keyword evidence="1" id="KW-1133">Transmembrane helix</keyword>